<keyword evidence="8 11" id="KW-0496">Mitochondrion</keyword>
<protein>
    <recommendedName>
        <fullName evidence="3 8">Cytochrome c oxidase subunit 3</fullName>
    </recommendedName>
</protein>
<sequence>MKYNFPFHLVTMSPWPLFSSFSLMIIFISLLNLFINYSFMNMFMGLILMLFIMFIWWRDVIRESTFQGYHTMKVMNGMRLGMLLFIISEVFFFISFFWTYYHMTLSPSIDLGFMWPPKGIILFNPFNVPLLNTIILLSSGLTVTWCHYSMLSGDKYSSELSLLITVFLGGYFSMFQFMEYNNANFTIADSVFGSIFYMVTGFHGIHVLIGTIFLLVSLIRMYNNHYSSYHHFGFEGAAWYWHFVDLIWLFLFLSLYWWPY</sequence>
<feature type="transmembrane region" description="Helical" evidence="9">
    <location>
        <begin position="160"/>
        <end position="178"/>
    </location>
</feature>
<dbReference type="InterPro" id="IPR035973">
    <property type="entry name" value="Cyt_c_oxidase_su3-like_sf"/>
</dbReference>
<evidence type="ECO:0000313" key="11">
    <source>
        <dbReference type="EMBL" id="ALJ93719.1"/>
    </source>
</evidence>
<evidence type="ECO:0000256" key="8">
    <source>
        <dbReference type="RuleBase" id="RU003375"/>
    </source>
</evidence>
<feature type="transmembrane region" description="Helical" evidence="9">
    <location>
        <begin position="121"/>
        <end position="148"/>
    </location>
</feature>
<keyword evidence="6 9" id="KW-1133">Transmembrane helix</keyword>
<dbReference type="AlphaFoldDB" id="A0A2S0B8H8"/>
<dbReference type="Gene3D" id="1.10.287.70">
    <property type="match status" value="1"/>
</dbReference>
<dbReference type="InterPro" id="IPR033945">
    <property type="entry name" value="Cyt_c_oxase_su3_dom"/>
</dbReference>
<dbReference type="PANTHER" id="PTHR11403">
    <property type="entry name" value="CYTOCHROME C OXIDASE SUBUNIT III"/>
    <property type="match status" value="1"/>
</dbReference>
<gene>
    <name evidence="11" type="primary">COX3</name>
</gene>
<feature type="transmembrane region" description="Helical" evidence="9">
    <location>
        <begin position="237"/>
        <end position="258"/>
    </location>
</feature>
<evidence type="ECO:0000256" key="5">
    <source>
        <dbReference type="ARBA" id="ARBA00022967"/>
    </source>
</evidence>
<dbReference type="EMBL" id="KR270641">
    <property type="protein sequence ID" value="ALJ93719.1"/>
    <property type="molecule type" value="Genomic_DNA"/>
</dbReference>
<geneLocation type="mitochondrion" evidence="11"/>
<evidence type="ECO:0000256" key="6">
    <source>
        <dbReference type="ARBA" id="ARBA00022989"/>
    </source>
</evidence>
<feature type="transmembrane region" description="Helical" evidence="9">
    <location>
        <begin position="190"/>
        <end position="216"/>
    </location>
</feature>
<feature type="transmembrane region" description="Helical" evidence="9">
    <location>
        <begin position="12"/>
        <end position="31"/>
    </location>
</feature>
<reference evidence="11" key="1">
    <citation type="submission" date="2015-04" db="EMBL/GenBank/DDBJ databases">
        <title>The complete mitochondrial genome of Ettchellsia sinica.</title>
        <authorList>
            <person name="Wei S.J."/>
            <person name="Wu Q.L."/>
        </authorList>
    </citation>
    <scope>NUCLEOTIDE SEQUENCE</scope>
</reference>
<evidence type="ECO:0000259" key="10">
    <source>
        <dbReference type="PROSITE" id="PS50253"/>
    </source>
</evidence>
<comment type="function">
    <text evidence="8">Component of the cytochrome c oxidase, the last enzyme in the mitochondrial electron transport chain which drives oxidative phosphorylation. The respiratory chain contains 3 multisubunit complexes succinate dehydrogenase (complex II, CII), ubiquinol-cytochrome c oxidoreductase (cytochrome b-c1 complex, complex III, CIII) and cytochrome c oxidase (complex IV, CIV), that cooperate to transfer electrons derived from NADH and succinate to molecular oxygen, creating an electrochemical gradient over the inner membrane that drives transmembrane transport and the ATP synthase. Cytochrome c oxidase is the component of the respiratory chain that catalyzes the reduction of oxygen to water. Electrons originating from reduced cytochrome c in the intermembrane space (IMS) are transferred via the dinuclear copper A center (CU(A)) of subunit 2 and heme A of subunit 1 to the active site in subunit 1, a binuclear center (BNC) formed by heme A3 and copper B (CU(B)). The BNC reduces molecular oxygen to 2 water molecules using 4 electrons from cytochrome c in the IMS and 4 protons from the mitochondrial matrix.</text>
</comment>
<evidence type="ECO:0000256" key="4">
    <source>
        <dbReference type="ARBA" id="ARBA00022692"/>
    </source>
</evidence>
<dbReference type="Gene3D" id="1.20.120.80">
    <property type="entry name" value="Cytochrome c oxidase, subunit III, four-helix bundle"/>
    <property type="match status" value="1"/>
</dbReference>
<name>A0A2S0B8H8_9HYME</name>
<dbReference type="CDD" id="cd01665">
    <property type="entry name" value="Cyt_c_Oxidase_III"/>
    <property type="match status" value="1"/>
</dbReference>
<dbReference type="GO" id="GO:0016020">
    <property type="term" value="C:membrane"/>
    <property type="evidence" value="ECO:0007669"/>
    <property type="project" value="UniProtKB-SubCell"/>
</dbReference>
<dbReference type="InterPro" id="IPR000298">
    <property type="entry name" value="Cyt_c_oxidase-like_su3"/>
</dbReference>
<feature type="domain" description="Heme-copper oxidase subunit III family profile" evidence="10">
    <location>
        <begin position="3"/>
        <end position="260"/>
    </location>
</feature>
<organism evidence="11">
    <name type="scientific">Ettchellsia sinica</name>
    <dbReference type="NCBI Taxonomy" id="1738633"/>
    <lineage>
        <taxon>Eukaryota</taxon>
        <taxon>Metazoa</taxon>
        <taxon>Ecdysozoa</taxon>
        <taxon>Arthropoda</taxon>
        <taxon>Hexapoda</taxon>
        <taxon>Insecta</taxon>
        <taxon>Pterygota</taxon>
        <taxon>Neoptera</taxon>
        <taxon>Endopterygota</taxon>
        <taxon>Hymenoptera</taxon>
        <taxon>Apocrita</taxon>
        <taxon>Megalyroidea</taxon>
        <taxon>Megalyridae</taxon>
        <taxon>Ettchellsia</taxon>
    </lineage>
</organism>
<dbReference type="SUPFAM" id="SSF81452">
    <property type="entry name" value="Cytochrome c oxidase subunit III-like"/>
    <property type="match status" value="1"/>
</dbReference>
<comment type="subcellular location">
    <subcellularLocation>
        <location evidence="1">Membrane</location>
        <topology evidence="1">Multi-pass membrane protein</topology>
    </subcellularLocation>
</comment>
<dbReference type="GO" id="GO:0004129">
    <property type="term" value="F:cytochrome-c oxidase activity"/>
    <property type="evidence" value="ECO:0007669"/>
    <property type="project" value="InterPro"/>
</dbReference>
<evidence type="ECO:0000256" key="7">
    <source>
        <dbReference type="ARBA" id="ARBA00023136"/>
    </source>
</evidence>
<evidence type="ECO:0000256" key="3">
    <source>
        <dbReference type="ARBA" id="ARBA00015944"/>
    </source>
</evidence>
<evidence type="ECO:0000256" key="9">
    <source>
        <dbReference type="SAM" id="Phobius"/>
    </source>
</evidence>
<dbReference type="PANTHER" id="PTHR11403:SF7">
    <property type="entry name" value="CYTOCHROME C OXIDASE SUBUNIT 3"/>
    <property type="match status" value="1"/>
</dbReference>
<dbReference type="Pfam" id="PF00510">
    <property type="entry name" value="COX3"/>
    <property type="match status" value="1"/>
</dbReference>
<evidence type="ECO:0000256" key="1">
    <source>
        <dbReference type="ARBA" id="ARBA00004141"/>
    </source>
</evidence>
<dbReference type="InterPro" id="IPR024791">
    <property type="entry name" value="Cyt_c/ubiquinol_Oxase_su3"/>
</dbReference>
<dbReference type="GO" id="GO:0005739">
    <property type="term" value="C:mitochondrion"/>
    <property type="evidence" value="ECO:0007669"/>
    <property type="project" value="TreeGrafter"/>
</dbReference>
<keyword evidence="5" id="KW-1278">Translocase</keyword>
<evidence type="ECO:0000256" key="2">
    <source>
        <dbReference type="ARBA" id="ARBA00010581"/>
    </source>
</evidence>
<dbReference type="GO" id="GO:0006123">
    <property type="term" value="P:mitochondrial electron transport, cytochrome c to oxygen"/>
    <property type="evidence" value="ECO:0007669"/>
    <property type="project" value="TreeGrafter"/>
</dbReference>
<proteinExistence type="inferred from homology"/>
<keyword evidence="7 9" id="KW-0472">Membrane</keyword>
<feature type="transmembrane region" description="Helical" evidence="9">
    <location>
        <begin position="37"/>
        <end position="57"/>
    </location>
</feature>
<dbReference type="InterPro" id="IPR013833">
    <property type="entry name" value="Cyt_c_oxidase_su3_a-hlx"/>
</dbReference>
<accession>A0A2S0B8H8</accession>
<comment type="similarity">
    <text evidence="2 8">Belongs to the cytochrome c oxidase subunit 3 family.</text>
</comment>
<dbReference type="PROSITE" id="PS50253">
    <property type="entry name" value="COX3"/>
    <property type="match status" value="1"/>
</dbReference>
<keyword evidence="4 8" id="KW-0812">Transmembrane</keyword>
<dbReference type="FunFam" id="1.20.120.80:FF:000002">
    <property type="entry name" value="Cytochrome c oxidase subunit 3"/>
    <property type="match status" value="1"/>
</dbReference>
<feature type="transmembrane region" description="Helical" evidence="9">
    <location>
        <begin position="78"/>
        <end position="101"/>
    </location>
</feature>